<feature type="compositionally biased region" description="Basic and acidic residues" evidence="1">
    <location>
        <begin position="13"/>
        <end position="25"/>
    </location>
</feature>
<dbReference type="Proteomes" id="UP001320420">
    <property type="component" value="Unassembled WGS sequence"/>
</dbReference>
<dbReference type="EMBL" id="JAKJXP020000029">
    <property type="protein sequence ID" value="KAK7753368.1"/>
    <property type="molecule type" value="Genomic_DNA"/>
</dbReference>
<protein>
    <submittedName>
        <fullName evidence="2">Uncharacterized protein</fullName>
    </submittedName>
</protein>
<evidence type="ECO:0000313" key="3">
    <source>
        <dbReference type="Proteomes" id="UP001320420"/>
    </source>
</evidence>
<sequence>MSWSNKATGGYEHQSRAGEPDDNDEDHRIEMEREIMLSEALRVAAAESQGPARIVLNWQVCIGPAFTPVDGVRVEVQLPGFVSPCPLPYPAMCIHVVVDRRIPLGVPYIANRQALMRRTLTEDMGLRCVNFEHRHIATEAERFADLAPEQLQDQQRGQHQHISAGLLICHPADILIVEGWRECESRWWSSGASTPPKGRYTSMARRGRLMRDMWPWIDEFATFSLQ</sequence>
<reference evidence="2 3" key="1">
    <citation type="submission" date="2024-02" db="EMBL/GenBank/DDBJ databases">
        <title>De novo assembly and annotation of 12 fungi associated with fruit tree decline syndrome in Ontario, Canada.</title>
        <authorList>
            <person name="Sulman M."/>
            <person name="Ellouze W."/>
            <person name="Ilyukhin E."/>
        </authorList>
    </citation>
    <scope>NUCLEOTIDE SEQUENCE [LARGE SCALE GENOMIC DNA]</scope>
    <source>
        <strain evidence="2 3">M11/M66-122</strain>
    </source>
</reference>
<name>A0AAN9V4K0_9PEZI</name>
<proteinExistence type="predicted"/>
<evidence type="ECO:0000256" key="1">
    <source>
        <dbReference type="SAM" id="MobiDB-lite"/>
    </source>
</evidence>
<dbReference type="AlphaFoldDB" id="A0AAN9V4K0"/>
<feature type="region of interest" description="Disordered" evidence="1">
    <location>
        <begin position="1"/>
        <end position="25"/>
    </location>
</feature>
<accession>A0AAN9V4K0</accession>
<comment type="caution">
    <text evidence="2">The sequence shown here is derived from an EMBL/GenBank/DDBJ whole genome shotgun (WGS) entry which is preliminary data.</text>
</comment>
<organism evidence="2 3">
    <name type="scientific">Diatrype stigma</name>
    <dbReference type="NCBI Taxonomy" id="117547"/>
    <lineage>
        <taxon>Eukaryota</taxon>
        <taxon>Fungi</taxon>
        <taxon>Dikarya</taxon>
        <taxon>Ascomycota</taxon>
        <taxon>Pezizomycotina</taxon>
        <taxon>Sordariomycetes</taxon>
        <taxon>Xylariomycetidae</taxon>
        <taxon>Xylariales</taxon>
        <taxon>Diatrypaceae</taxon>
        <taxon>Diatrype</taxon>
    </lineage>
</organism>
<keyword evidence="3" id="KW-1185">Reference proteome</keyword>
<gene>
    <name evidence="2" type="ORF">SLS62_004658</name>
</gene>
<evidence type="ECO:0000313" key="2">
    <source>
        <dbReference type="EMBL" id="KAK7753368.1"/>
    </source>
</evidence>